<dbReference type="EMBL" id="JBHUIY010000044">
    <property type="protein sequence ID" value="MFD2235357.1"/>
    <property type="molecule type" value="Genomic_DNA"/>
</dbReference>
<keyword evidence="3" id="KW-1185">Reference proteome</keyword>
<dbReference type="InterPro" id="IPR018968">
    <property type="entry name" value="Phasin"/>
</dbReference>
<dbReference type="InterPro" id="IPR010127">
    <property type="entry name" value="Phasin_subfam-1"/>
</dbReference>
<name>A0ABW5CET4_9PROT</name>
<dbReference type="NCBIfam" id="TIGR01841">
    <property type="entry name" value="phasin"/>
    <property type="match status" value="1"/>
</dbReference>
<gene>
    <name evidence="2" type="primary">phaP</name>
    <name evidence="2" type="ORF">ACFSNB_16245</name>
</gene>
<proteinExistence type="predicted"/>
<evidence type="ECO:0000313" key="3">
    <source>
        <dbReference type="Proteomes" id="UP001597296"/>
    </source>
</evidence>
<dbReference type="Proteomes" id="UP001597296">
    <property type="component" value="Unassembled WGS sequence"/>
</dbReference>
<comment type="caution">
    <text evidence="2">The sequence shown here is derived from an EMBL/GenBank/DDBJ whole genome shotgun (WGS) entry which is preliminary data.</text>
</comment>
<protein>
    <submittedName>
        <fullName evidence="2">TIGR01841 family phasin</fullName>
    </submittedName>
</protein>
<evidence type="ECO:0000259" key="1">
    <source>
        <dbReference type="Pfam" id="PF09361"/>
    </source>
</evidence>
<dbReference type="RefSeq" id="WP_377318463.1">
    <property type="nucleotide sequence ID" value="NZ_JBHUIY010000044.1"/>
</dbReference>
<sequence>MSFTLPGFDQLLALGQGNAEALAKSSAASLQAFESISKAQQAALTRSFGKADAALKSLLAIKSPTELAEWHSHLARQSFEDALEETRALTEVATASVSAVLAPLNRRFADVQASAKAA</sequence>
<organism evidence="2 3">
    <name type="scientific">Phaeospirillum tilakii</name>
    <dbReference type="NCBI Taxonomy" id="741673"/>
    <lineage>
        <taxon>Bacteria</taxon>
        <taxon>Pseudomonadati</taxon>
        <taxon>Pseudomonadota</taxon>
        <taxon>Alphaproteobacteria</taxon>
        <taxon>Rhodospirillales</taxon>
        <taxon>Rhodospirillaceae</taxon>
        <taxon>Phaeospirillum</taxon>
    </lineage>
</organism>
<feature type="domain" description="Phasin" evidence="1">
    <location>
        <begin position="10"/>
        <end position="108"/>
    </location>
</feature>
<accession>A0ABW5CET4</accession>
<reference evidence="3" key="1">
    <citation type="journal article" date="2019" name="Int. J. Syst. Evol. Microbiol.">
        <title>The Global Catalogue of Microorganisms (GCM) 10K type strain sequencing project: providing services to taxonomists for standard genome sequencing and annotation.</title>
        <authorList>
            <consortium name="The Broad Institute Genomics Platform"/>
            <consortium name="The Broad Institute Genome Sequencing Center for Infectious Disease"/>
            <person name="Wu L."/>
            <person name="Ma J."/>
        </authorList>
    </citation>
    <scope>NUCLEOTIDE SEQUENCE [LARGE SCALE GENOMIC DNA]</scope>
    <source>
        <strain evidence="3">KCTC 15012</strain>
    </source>
</reference>
<evidence type="ECO:0000313" key="2">
    <source>
        <dbReference type="EMBL" id="MFD2235357.1"/>
    </source>
</evidence>
<dbReference type="Pfam" id="PF09361">
    <property type="entry name" value="Phasin_2"/>
    <property type="match status" value="1"/>
</dbReference>